<feature type="signal peptide" evidence="2">
    <location>
        <begin position="1"/>
        <end position="24"/>
    </location>
</feature>
<accession>W0HZ32</accession>
<dbReference type="Proteomes" id="UP000019028">
    <property type="component" value="Chromosome"/>
</dbReference>
<dbReference type="PATRIC" id="fig|1239307.3.peg.2678"/>
<dbReference type="PANTHER" id="PTHR30006:SF25">
    <property type="entry name" value="PHOSPHOGLYCERATE TRANSPORT REGULATORY PROTEIN PGTC"/>
    <property type="match status" value="1"/>
</dbReference>
<gene>
    <name evidence="3" type="ORF">Sant_2406</name>
</gene>
<dbReference type="PANTHER" id="PTHR30006">
    <property type="entry name" value="THIAMINE-BINDING PERIPLASMIC PROTEIN-RELATED"/>
    <property type="match status" value="1"/>
</dbReference>
<evidence type="ECO:0000256" key="2">
    <source>
        <dbReference type="SAM" id="SignalP"/>
    </source>
</evidence>
<dbReference type="AlphaFoldDB" id="W0HZ32"/>
<evidence type="ECO:0000313" key="4">
    <source>
        <dbReference type="Proteomes" id="UP000019028"/>
    </source>
</evidence>
<keyword evidence="4" id="KW-1185">Reference proteome</keyword>
<dbReference type="HOGENOM" id="CLU_026974_12_0_6"/>
<dbReference type="Pfam" id="PF13416">
    <property type="entry name" value="SBP_bac_8"/>
    <property type="match status" value="1"/>
</dbReference>
<name>W0HZ32_9GAMM</name>
<sequence>MTMDKKSLFSSLCVVVFISTTAAAQTLPDGYPADYQKTVAGAEKEGRLVIYSTTDTKAAGPLLKGFAARYPQIKVEYNDMNSTELYNRYISEQAAGGTSGDVIWSSSMDTALKLASDYAMPYASAEIGNIPTWAVWQQKAYGTTYEPLVFVYNKRLIKQDEVPSNHEALAQLISSQPDRFKNKVTTYDIEKSALGFMLSVYDRKADPQYFANLGRMAKGGLSVQSSTGTMLERVSSGENLIGFNILGSYAETRAKDDPSLGIAYPNDYTLVLSRVMFISNQAENGNAAKVWLDYVLSKEGQAILANQSDIPSLRNDIDGENDVDGLTKRLGKALRPIAVDDGLLTYLAQDKRLDHIKQWRAAAK</sequence>
<evidence type="ECO:0000256" key="1">
    <source>
        <dbReference type="ARBA" id="ARBA00022729"/>
    </source>
</evidence>
<dbReference type="InterPro" id="IPR006059">
    <property type="entry name" value="SBP"/>
</dbReference>
<organism evidence="3 4">
    <name type="scientific">Sodalis praecaptivus</name>
    <dbReference type="NCBI Taxonomy" id="1239307"/>
    <lineage>
        <taxon>Bacteria</taxon>
        <taxon>Pseudomonadati</taxon>
        <taxon>Pseudomonadota</taxon>
        <taxon>Gammaproteobacteria</taxon>
        <taxon>Enterobacterales</taxon>
        <taxon>Bruguierivoracaceae</taxon>
        <taxon>Sodalis</taxon>
    </lineage>
</organism>
<proteinExistence type="predicted"/>
<dbReference type="EMBL" id="CP006569">
    <property type="protein sequence ID" value="AHF77450.1"/>
    <property type="molecule type" value="Genomic_DNA"/>
</dbReference>
<keyword evidence="1 2" id="KW-0732">Signal</keyword>
<evidence type="ECO:0000313" key="3">
    <source>
        <dbReference type="EMBL" id="AHF77450.1"/>
    </source>
</evidence>
<protein>
    <submittedName>
        <fullName evidence="3">Putative extracellular solute-binding protein</fullName>
    </submittedName>
</protein>
<dbReference type="KEGG" id="sod:Sant_2406"/>
<dbReference type="Gene3D" id="3.40.190.10">
    <property type="entry name" value="Periplasmic binding protein-like II"/>
    <property type="match status" value="2"/>
</dbReference>
<dbReference type="SUPFAM" id="SSF53850">
    <property type="entry name" value="Periplasmic binding protein-like II"/>
    <property type="match status" value="1"/>
</dbReference>
<dbReference type="GO" id="GO:0030288">
    <property type="term" value="C:outer membrane-bounded periplasmic space"/>
    <property type="evidence" value="ECO:0007669"/>
    <property type="project" value="TreeGrafter"/>
</dbReference>
<feature type="chain" id="PRO_5004789923" evidence="2">
    <location>
        <begin position="25"/>
        <end position="364"/>
    </location>
</feature>
<reference evidence="3 4" key="1">
    <citation type="journal article" date="2014" name="Genome Biol. Evol.">
        <title>Genome degeneration and adaptation in a nascent stage of symbiosis.</title>
        <authorList>
            <person name="Oakeson K.F."/>
            <person name="Gil R."/>
            <person name="Clayton A.L."/>
            <person name="Dunn D.M."/>
            <person name="von Niederhausern A.C."/>
            <person name="Hamil C."/>
            <person name="Aoyagi A."/>
            <person name="Duval B."/>
            <person name="Baca A."/>
            <person name="Silva F.J."/>
            <person name="Vallier A."/>
            <person name="Jackson D.G."/>
            <person name="Latorre A."/>
            <person name="Weiss R.B."/>
            <person name="Heddi A."/>
            <person name="Moya A."/>
            <person name="Dale C."/>
        </authorList>
    </citation>
    <scope>NUCLEOTIDE SEQUENCE [LARGE SCALE GENOMIC DNA]</scope>
    <source>
        <strain evidence="3 4">HS1</strain>
    </source>
</reference>